<evidence type="ECO:0000313" key="6">
    <source>
        <dbReference type="EMBL" id="SEN13048.1"/>
    </source>
</evidence>
<gene>
    <name evidence="6" type="ORF">SAMN05192533_109120</name>
</gene>
<keyword evidence="2" id="KW-0645">Protease</keyword>
<evidence type="ECO:0000256" key="4">
    <source>
        <dbReference type="ARBA" id="ARBA00022825"/>
    </source>
</evidence>
<evidence type="ECO:0000256" key="3">
    <source>
        <dbReference type="ARBA" id="ARBA00022801"/>
    </source>
</evidence>
<dbReference type="GO" id="GO:0004252">
    <property type="term" value="F:serine-type endopeptidase activity"/>
    <property type="evidence" value="ECO:0007669"/>
    <property type="project" value="TreeGrafter"/>
</dbReference>
<keyword evidence="3" id="KW-0378">Hydrolase</keyword>
<dbReference type="InterPro" id="IPR011042">
    <property type="entry name" value="6-blade_b-propeller_TolB-like"/>
</dbReference>
<evidence type="ECO:0000313" key="7">
    <source>
        <dbReference type="Proteomes" id="UP000198553"/>
    </source>
</evidence>
<dbReference type="Pfam" id="PF00326">
    <property type="entry name" value="Peptidase_S9"/>
    <property type="match status" value="1"/>
</dbReference>
<dbReference type="GO" id="GO:0004177">
    <property type="term" value="F:aminopeptidase activity"/>
    <property type="evidence" value="ECO:0007669"/>
    <property type="project" value="UniProtKB-KW"/>
</dbReference>
<name>A0A1H8E2Q2_9BACI</name>
<evidence type="ECO:0000256" key="1">
    <source>
        <dbReference type="ARBA" id="ARBA00010040"/>
    </source>
</evidence>
<proteinExistence type="inferred from homology"/>
<dbReference type="PANTHER" id="PTHR42776">
    <property type="entry name" value="SERINE PEPTIDASE S9 FAMILY MEMBER"/>
    <property type="match status" value="1"/>
</dbReference>
<dbReference type="SUPFAM" id="SSF53474">
    <property type="entry name" value="alpha/beta-Hydrolases"/>
    <property type="match status" value="1"/>
</dbReference>
<evidence type="ECO:0000259" key="5">
    <source>
        <dbReference type="Pfam" id="PF00326"/>
    </source>
</evidence>
<dbReference type="GO" id="GO:0006508">
    <property type="term" value="P:proteolysis"/>
    <property type="evidence" value="ECO:0007669"/>
    <property type="project" value="UniProtKB-KW"/>
</dbReference>
<dbReference type="InterPro" id="IPR029058">
    <property type="entry name" value="AB_hydrolase_fold"/>
</dbReference>
<keyword evidence="4" id="KW-0720">Serine protease</keyword>
<dbReference type="FunFam" id="3.40.50.1820:FF:000028">
    <property type="entry name" value="S9 family peptidase"/>
    <property type="match status" value="1"/>
</dbReference>
<dbReference type="EMBL" id="FOBW01000009">
    <property type="protein sequence ID" value="SEN13048.1"/>
    <property type="molecule type" value="Genomic_DNA"/>
</dbReference>
<dbReference type="Gene3D" id="2.120.10.30">
    <property type="entry name" value="TolB, C-terminal domain"/>
    <property type="match status" value="2"/>
</dbReference>
<dbReference type="InterPro" id="IPR001375">
    <property type="entry name" value="Peptidase_S9_cat"/>
</dbReference>
<sequence length="659" mass="75360">MEEVRFLKAEDLFELKSVTDPQVSPEGERCVFVQTEMNEEKNEYFSHLHYLELNENKQAHQWTFGDTRNHSPRWSPDGTKIAFVSNREEKEQIYVLDTSGGEARRITSCPNGAKRPIWSPDSKSIAFSVSLKPSESIIADDKEEKEPEPIVVDKMKYKSDNRGFWDGRYEQVAIFELETSKVRIVTSGETDYRLESWSPDGKWLVISGNPVEEQDFSFISDILLLNIETREVHNITNQEGYFNEAIFSPDGKYLGFVGHKREYQNATLSKLWVYHLETKALTCMTDELDMMVGDAVVGDFQQGAHVPGILWGADSESYYFLASENGNTVLYYGTVHGEIYPALLDQQHIYGMSLHPLSQQIVVAISRPTLPGELFLLEVTTGKLVQLTRTNESLLKQVPLSKPEMIQFPSSDGLSVNGWLMKPAGFQEDEKYPLILEIHGGPHAMYANTYLHEFQTLAAKGYVVLYVNPRGSHGYGQEFVNMVRGDYGQGDYEDIMAAVNFAVTTFDFIDDEKLGVTGGSYGGFMTNWIVGHTDRFKAAVTQRSISNWVSFYGVSDIGYYFTEWQIKADMNDVNTLWKHSPLAYSKNVTTPLLILHSEKDYRCPIEQAEQLYITLKRQGKETRMIRFPDSNHELSRSGKPKFRIQRLEHIMAWFEEYLK</sequence>
<keyword evidence="7" id="KW-1185">Reference proteome</keyword>
<dbReference type="OrthoDB" id="108903at2"/>
<dbReference type="SUPFAM" id="SSF82171">
    <property type="entry name" value="DPP6 N-terminal domain-like"/>
    <property type="match status" value="1"/>
</dbReference>
<dbReference type="STRING" id="930146.SAMN05192533_109120"/>
<comment type="similarity">
    <text evidence="1">Belongs to the peptidase S9C family.</text>
</comment>
<protein>
    <submittedName>
        <fullName evidence="6">Dipeptidyl aminopeptidase/acylaminoacyl peptidase</fullName>
    </submittedName>
</protein>
<feature type="domain" description="Peptidase S9 prolyl oligopeptidase catalytic" evidence="5">
    <location>
        <begin position="452"/>
        <end position="659"/>
    </location>
</feature>
<dbReference type="Pfam" id="PF07676">
    <property type="entry name" value="PD40"/>
    <property type="match status" value="4"/>
</dbReference>
<accession>A0A1H8E2Q2</accession>
<keyword evidence="6" id="KW-0031">Aminopeptidase</keyword>
<reference evidence="7" key="1">
    <citation type="submission" date="2016-10" db="EMBL/GenBank/DDBJ databases">
        <authorList>
            <person name="Varghese N."/>
            <person name="Submissions S."/>
        </authorList>
    </citation>
    <scope>NUCLEOTIDE SEQUENCE [LARGE SCALE GENOMIC DNA]</scope>
    <source>
        <strain evidence="7">B48,IBRC-M 10115,DSM 25386,CECT 8001</strain>
    </source>
</reference>
<dbReference type="RefSeq" id="WP_090746570.1">
    <property type="nucleotide sequence ID" value="NZ_FOBW01000009.1"/>
</dbReference>
<dbReference type="InterPro" id="IPR011659">
    <property type="entry name" value="WD40"/>
</dbReference>
<dbReference type="PANTHER" id="PTHR42776:SF27">
    <property type="entry name" value="DIPEPTIDYL PEPTIDASE FAMILY MEMBER 6"/>
    <property type="match status" value="1"/>
</dbReference>
<evidence type="ECO:0000256" key="2">
    <source>
        <dbReference type="ARBA" id="ARBA00022670"/>
    </source>
</evidence>
<dbReference type="Proteomes" id="UP000198553">
    <property type="component" value="Unassembled WGS sequence"/>
</dbReference>
<dbReference type="AlphaFoldDB" id="A0A1H8E2Q2"/>
<organism evidence="6 7">
    <name type="scientific">Mesobacillus persicus</name>
    <dbReference type="NCBI Taxonomy" id="930146"/>
    <lineage>
        <taxon>Bacteria</taxon>
        <taxon>Bacillati</taxon>
        <taxon>Bacillota</taxon>
        <taxon>Bacilli</taxon>
        <taxon>Bacillales</taxon>
        <taxon>Bacillaceae</taxon>
        <taxon>Mesobacillus</taxon>
    </lineage>
</organism>
<dbReference type="Gene3D" id="3.40.50.1820">
    <property type="entry name" value="alpha/beta hydrolase"/>
    <property type="match status" value="1"/>
</dbReference>